<keyword evidence="2" id="KW-1185">Reference proteome</keyword>
<sequence length="177" mass="20293">MVAVMRRMGFMNRLDLCGNRQCYNYSALFHDGGETKRGSYTSERIKTQKLCAEGLSTVIRSTQEQGGLTRSLQGSQKRRLHWLSWDRLCACRNRQQGQPTLFAPIKSANPTTRNLLVKDSILLLDVRNDGMKQRLATNYVHIRTIAIKQDMMLFILLAFTDKCKGHLMKHLGPYRGD</sequence>
<protein>
    <submittedName>
        <fullName evidence="1">Uncharacterized protein</fullName>
    </submittedName>
</protein>
<dbReference type="AlphaFoldDB" id="A0A2P5A4D9"/>
<evidence type="ECO:0000313" key="2">
    <source>
        <dbReference type="Proteomes" id="UP000237105"/>
    </source>
</evidence>
<reference evidence="2" key="1">
    <citation type="submission" date="2016-06" db="EMBL/GenBank/DDBJ databases">
        <title>Parallel loss of symbiosis genes in relatives of nitrogen-fixing non-legume Parasponia.</title>
        <authorList>
            <person name="Van Velzen R."/>
            <person name="Holmer R."/>
            <person name="Bu F."/>
            <person name="Rutten L."/>
            <person name="Van Zeijl A."/>
            <person name="Liu W."/>
            <person name="Santuari L."/>
            <person name="Cao Q."/>
            <person name="Sharma T."/>
            <person name="Shen D."/>
            <person name="Roswanjaya Y."/>
            <person name="Wardhani T."/>
            <person name="Kalhor M.S."/>
            <person name="Jansen J."/>
            <person name="Van den Hoogen J."/>
            <person name="Gungor B."/>
            <person name="Hartog M."/>
            <person name="Hontelez J."/>
            <person name="Verver J."/>
            <person name="Yang W.-C."/>
            <person name="Schijlen E."/>
            <person name="Repin R."/>
            <person name="Schilthuizen M."/>
            <person name="Schranz E."/>
            <person name="Heidstra R."/>
            <person name="Miyata K."/>
            <person name="Fedorova E."/>
            <person name="Kohlen W."/>
            <person name="Bisseling T."/>
            <person name="Smit S."/>
            <person name="Geurts R."/>
        </authorList>
    </citation>
    <scope>NUCLEOTIDE SEQUENCE [LARGE SCALE GENOMIC DNA]</scope>
    <source>
        <strain evidence="2">cv. WU1-14</strain>
    </source>
</reference>
<name>A0A2P5A4D9_PARAD</name>
<organism evidence="1 2">
    <name type="scientific">Parasponia andersonii</name>
    <name type="common">Sponia andersonii</name>
    <dbReference type="NCBI Taxonomy" id="3476"/>
    <lineage>
        <taxon>Eukaryota</taxon>
        <taxon>Viridiplantae</taxon>
        <taxon>Streptophyta</taxon>
        <taxon>Embryophyta</taxon>
        <taxon>Tracheophyta</taxon>
        <taxon>Spermatophyta</taxon>
        <taxon>Magnoliopsida</taxon>
        <taxon>eudicotyledons</taxon>
        <taxon>Gunneridae</taxon>
        <taxon>Pentapetalae</taxon>
        <taxon>rosids</taxon>
        <taxon>fabids</taxon>
        <taxon>Rosales</taxon>
        <taxon>Cannabaceae</taxon>
        <taxon>Parasponia</taxon>
    </lineage>
</organism>
<evidence type="ECO:0000313" key="1">
    <source>
        <dbReference type="EMBL" id="PON31398.1"/>
    </source>
</evidence>
<dbReference type="EMBL" id="JXTB01001072">
    <property type="protein sequence ID" value="PON31398.1"/>
    <property type="molecule type" value="Genomic_DNA"/>
</dbReference>
<gene>
    <name evidence="1" type="ORF">PanWU01x14_370240</name>
</gene>
<dbReference type="Proteomes" id="UP000237105">
    <property type="component" value="Unassembled WGS sequence"/>
</dbReference>
<proteinExistence type="predicted"/>
<accession>A0A2P5A4D9</accession>
<comment type="caution">
    <text evidence="1">The sequence shown here is derived from an EMBL/GenBank/DDBJ whole genome shotgun (WGS) entry which is preliminary data.</text>
</comment>